<protein>
    <submittedName>
        <fullName evidence="2">Phosphotransferase</fullName>
    </submittedName>
</protein>
<comment type="caution">
    <text evidence="2">The sequence shown here is derived from an EMBL/GenBank/DDBJ whole genome shotgun (WGS) entry which is preliminary data.</text>
</comment>
<dbReference type="Gene3D" id="3.30.200.20">
    <property type="entry name" value="Phosphorylase Kinase, domain 1"/>
    <property type="match status" value="1"/>
</dbReference>
<gene>
    <name evidence="2" type="ORF">EVB02_00795</name>
</gene>
<dbReference type="GO" id="GO:0016740">
    <property type="term" value="F:transferase activity"/>
    <property type="evidence" value="ECO:0007669"/>
    <property type="project" value="UniProtKB-KW"/>
</dbReference>
<evidence type="ECO:0000313" key="3">
    <source>
        <dbReference type="Proteomes" id="UP000318148"/>
    </source>
</evidence>
<proteinExistence type="predicted"/>
<evidence type="ECO:0000259" key="1">
    <source>
        <dbReference type="Pfam" id="PF01636"/>
    </source>
</evidence>
<dbReference type="AlphaFoldDB" id="A0A520LNU1"/>
<dbReference type="EMBL" id="SHBO01000005">
    <property type="protein sequence ID" value="RZO08252.1"/>
    <property type="molecule type" value="Genomic_DNA"/>
</dbReference>
<dbReference type="InterPro" id="IPR002575">
    <property type="entry name" value="Aminoglycoside_PTrfase"/>
</dbReference>
<keyword evidence="2" id="KW-0808">Transferase</keyword>
<dbReference type="Proteomes" id="UP000318148">
    <property type="component" value="Unassembled WGS sequence"/>
</dbReference>
<dbReference type="Pfam" id="PF01636">
    <property type="entry name" value="APH"/>
    <property type="match status" value="1"/>
</dbReference>
<reference evidence="2 3" key="1">
    <citation type="submission" date="2019-02" db="EMBL/GenBank/DDBJ databases">
        <title>Prokaryotic population dynamics and viral predation in marine succession experiment using metagenomics: the confinement effect.</title>
        <authorList>
            <person name="Haro-Moreno J.M."/>
            <person name="Rodriguez-Valera F."/>
            <person name="Lopez-Perez M."/>
        </authorList>
    </citation>
    <scope>NUCLEOTIDE SEQUENCE [LARGE SCALE GENOMIC DNA]</scope>
    <source>
        <strain evidence="2">MED-G169</strain>
    </source>
</reference>
<dbReference type="SUPFAM" id="SSF56112">
    <property type="entry name" value="Protein kinase-like (PK-like)"/>
    <property type="match status" value="1"/>
</dbReference>
<organism evidence="2 3">
    <name type="scientific">SAR92 clade bacterium</name>
    <dbReference type="NCBI Taxonomy" id="2315479"/>
    <lineage>
        <taxon>Bacteria</taxon>
        <taxon>Pseudomonadati</taxon>
        <taxon>Pseudomonadota</taxon>
        <taxon>Gammaproteobacteria</taxon>
        <taxon>Cellvibrionales</taxon>
        <taxon>Porticoccaceae</taxon>
        <taxon>SAR92 clade</taxon>
    </lineage>
</organism>
<sequence>MIDLGDKNISIRFMDWLVHCLSSKLIEANDIKFQKISSDAGFRRYFRLNTNPTLIAVYAPPKKEKNLSFVKIAAFLKSSGILVPKILAVNFNEGFLIIQDFGDTTFQIAGTSSDYEALYRHADNLLLQFQQLSIVDVQLPVFNKKMILDEVHLFEEWFLRKTLEVPYSAEAQELLNNTYKKLIDNFLEQPQVFVHKDYHSRNLMIVPNGQIGVLDFQDALVGPISYDLVSLYRDCYVSLDPQYVDKKILAHKKCLEINGVIVDVAPATFKRWFDLTGLQRHLKVLGIFSRLAIRDRKMKYLGDIPLVIRYVREVTSAYKEFERFDTWFAETVESKLQTKKWFKGIQNNKAKGNIF</sequence>
<evidence type="ECO:0000313" key="2">
    <source>
        <dbReference type="EMBL" id="RZO08252.1"/>
    </source>
</evidence>
<name>A0A520LNU1_9GAMM</name>
<accession>A0A520LNU1</accession>
<dbReference type="InterPro" id="IPR011009">
    <property type="entry name" value="Kinase-like_dom_sf"/>
</dbReference>
<dbReference type="Gene3D" id="3.90.1200.10">
    <property type="match status" value="1"/>
</dbReference>
<feature type="domain" description="Aminoglycoside phosphotransferase" evidence="1">
    <location>
        <begin position="33"/>
        <end position="244"/>
    </location>
</feature>